<dbReference type="AlphaFoldDB" id="A0A1R4JFP2"/>
<keyword evidence="4" id="KW-0238">DNA-binding</keyword>
<feature type="compositionally biased region" description="Acidic residues" evidence="6">
    <location>
        <begin position="185"/>
        <end position="195"/>
    </location>
</feature>
<dbReference type="Proteomes" id="UP000196778">
    <property type="component" value="Unassembled WGS sequence"/>
</dbReference>
<evidence type="ECO:0000259" key="8">
    <source>
        <dbReference type="Pfam" id="PF08281"/>
    </source>
</evidence>
<dbReference type="InterPro" id="IPR013324">
    <property type="entry name" value="RNA_pol_sigma_r3/r4-like"/>
</dbReference>
<evidence type="ECO:0000256" key="2">
    <source>
        <dbReference type="ARBA" id="ARBA00023015"/>
    </source>
</evidence>
<protein>
    <submittedName>
        <fullName evidence="9">RNA polymerase, sigma-24 subunit, ECF subfamily</fullName>
    </submittedName>
</protein>
<dbReference type="SUPFAM" id="SSF88946">
    <property type="entry name" value="Sigma2 domain of RNA polymerase sigma factors"/>
    <property type="match status" value="1"/>
</dbReference>
<dbReference type="NCBIfam" id="TIGR02937">
    <property type="entry name" value="sigma70-ECF"/>
    <property type="match status" value="1"/>
</dbReference>
<dbReference type="GO" id="GO:0003677">
    <property type="term" value="F:DNA binding"/>
    <property type="evidence" value="ECO:0007669"/>
    <property type="project" value="UniProtKB-KW"/>
</dbReference>
<dbReference type="Gene3D" id="1.10.1740.10">
    <property type="match status" value="1"/>
</dbReference>
<organism evidence="9 10">
    <name type="scientific">Mycetocola reblochoni REB411</name>
    <dbReference type="NCBI Taxonomy" id="1255698"/>
    <lineage>
        <taxon>Bacteria</taxon>
        <taxon>Bacillati</taxon>
        <taxon>Actinomycetota</taxon>
        <taxon>Actinomycetes</taxon>
        <taxon>Micrococcales</taxon>
        <taxon>Microbacteriaceae</taxon>
        <taxon>Mycetocola</taxon>
    </lineage>
</organism>
<evidence type="ECO:0000313" key="10">
    <source>
        <dbReference type="Proteomes" id="UP000196778"/>
    </source>
</evidence>
<evidence type="ECO:0000256" key="4">
    <source>
        <dbReference type="ARBA" id="ARBA00023125"/>
    </source>
</evidence>
<accession>A0A1R4JFP2</accession>
<keyword evidence="3" id="KW-0731">Sigma factor</keyword>
<evidence type="ECO:0000256" key="1">
    <source>
        <dbReference type="ARBA" id="ARBA00010641"/>
    </source>
</evidence>
<evidence type="ECO:0000256" key="6">
    <source>
        <dbReference type="SAM" id="MobiDB-lite"/>
    </source>
</evidence>
<dbReference type="Pfam" id="PF04542">
    <property type="entry name" value="Sigma70_r2"/>
    <property type="match status" value="1"/>
</dbReference>
<reference evidence="10" key="1">
    <citation type="submission" date="2017-02" db="EMBL/GenBank/DDBJ databases">
        <authorList>
            <person name="Dridi B."/>
        </authorList>
    </citation>
    <scope>NUCLEOTIDE SEQUENCE [LARGE SCALE GENOMIC DNA]</scope>
    <source>
        <strain evidence="10">EB411</strain>
    </source>
</reference>
<dbReference type="InterPro" id="IPR014284">
    <property type="entry name" value="RNA_pol_sigma-70_dom"/>
</dbReference>
<dbReference type="GO" id="GO:0006352">
    <property type="term" value="P:DNA-templated transcription initiation"/>
    <property type="evidence" value="ECO:0007669"/>
    <property type="project" value="InterPro"/>
</dbReference>
<evidence type="ECO:0000256" key="3">
    <source>
        <dbReference type="ARBA" id="ARBA00023082"/>
    </source>
</evidence>
<dbReference type="GO" id="GO:0016987">
    <property type="term" value="F:sigma factor activity"/>
    <property type="evidence" value="ECO:0007669"/>
    <property type="project" value="UniProtKB-KW"/>
</dbReference>
<dbReference type="Gene3D" id="1.10.10.10">
    <property type="entry name" value="Winged helix-like DNA-binding domain superfamily/Winged helix DNA-binding domain"/>
    <property type="match status" value="1"/>
</dbReference>
<comment type="similarity">
    <text evidence="1">Belongs to the sigma-70 factor family. ECF subfamily.</text>
</comment>
<sequence length="242" mass="26242">MQQPFDRAVREHGDVVLRICRSVLGRHADADDAWSETFLAALRSWPELPESTNVQAWLVRVAKRKSIDIIRRRAAGATPVGELPEVPEKAALDPDRFELWLAVDELPPRQRDAVAYHHLIGLPYAQIAIIVDSNAAAVRRAAADGLRSLRSDRRLSRYEWDSGAAGPGVRDSGLAVPNAVGVGDGDSDSDGDSDGDSNRGDGDAVTRVMEDRSARPGRFPTARTGSSEADEEAEDPATGDQR</sequence>
<gene>
    <name evidence="9" type="ORF">FM119_07280</name>
</gene>
<dbReference type="InterPro" id="IPR007627">
    <property type="entry name" value="RNA_pol_sigma70_r2"/>
</dbReference>
<feature type="compositionally biased region" description="Basic and acidic residues" evidence="6">
    <location>
        <begin position="196"/>
        <end position="214"/>
    </location>
</feature>
<feature type="domain" description="RNA polymerase sigma-70 region 2" evidence="7">
    <location>
        <begin position="9"/>
        <end position="74"/>
    </location>
</feature>
<keyword evidence="2" id="KW-0805">Transcription regulation</keyword>
<dbReference type="InterPro" id="IPR036388">
    <property type="entry name" value="WH-like_DNA-bd_sf"/>
</dbReference>
<name>A0A1R4JFP2_9MICO</name>
<feature type="compositionally biased region" description="Acidic residues" evidence="6">
    <location>
        <begin position="228"/>
        <end position="242"/>
    </location>
</feature>
<evidence type="ECO:0000256" key="5">
    <source>
        <dbReference type="ARBA" id="ARBA00023163"/>
    </source>
</evidence>
<dbReference type="Pfam" id="PF08281">
    <property type="entry name" value="Sigma70_r4_2"/>
    <property type="match status" value="1"/>
</dbReference>
<dbReference type="InterPro" id="IPR013325">
    <property type="entry name" value="RNA_pol_sigma_r2"/>
</dbReference>
<feature type="domain" description="RNA polymerase sigma factor 70 region 4 type 2" evidence="8">
    <location>
        <begin position="97"/>
        <end position="148"/>
    </location>
</feature>
<proteinExistence type="inferred from homology"/>
<dbReference type="PANTHER" id="PTHR43133">
    <property type="entry name" value="RNA POLYMERASE ECF-TYPE SIGMA FACTO"/>
    <property type="match status" value="1"/>
</dbReference>
<keyword evidence="5" id="KW-0804">Transcription</keyword>
<feature type="region of interest" description="Disordered" evidence="6">
    <location>
        <begin position="160"/>
        <end position="242"/>
    </location>
</feature>
<dbReference type="InterPro" id="IPR013249">
    <property type="entry name" value="RNA_pol_sigma70_r4_t2"/>
</dbReference>
<dbReference type="EMBL" id="FUKR01000037">
    <property type="protein sequence ID" value="SJN30838.1"/>
    <property type="molecule type" value="Genomic_DNA"/>
</dbReference>
<evidence type="ECO:0000259" key="7">
    <source>
        <dbReference type="Pfam" id="PF04542"/>
    </source>
</evidence>
<evidence type="ECO:0000313" key="9">
    <source>
        <dbReference type="EMBL" id="SJN30838.1"/>
    </source>
</evidence>
<keyword evidence="10" id="KW-1185">Reference proteome</keyword>
<dbReference type="SUPFAM" id="SSF88659">
    <property type="entry name" value="Sigma3 and sigma4 domains of RNA polymerase sigma factors"/>
    <property type="match status" value="1"/>
</dbReference>
<dbReference type="InterPro" id="IPR039425">
    <property type="entry name" value="RNA_pol_sigma-70-like"/>
</dbReference>
<dbReference type="PANTHER" id="PTHR43133:SF8">
    <property type="entry name" value="RNA POLYMERASE SIGMA FACTOR HI_1459-RELATED"/>
    <property type="match status" value="1"/>
</dbReference>